<protein>
    <recommendedName>
        <fullName evidence="6">Peptidyl-prolyl cis-trans isomerase</fullName>
        <ecNumber evidence="6">5.2.1.8</ecNumber>
    </recommendedName>
</protein>
<gene>
    <name evidence="10" type="ORF">F0L68_15230</name>
</gene>
<keyword evidence="3 5" id="KW-0697">Rotamase</keyword>
<dbReference type="PANTHER" id="PTHR43811">
    <property type="entry name" value="FKBP-TYPE PEPTIDYL-PROLYL CIS-TRANS ISOMERASE FKPA"/>
    <property type="match status" value="1"/>
</dbReference>
<keyword evidence="4 5" id="KW-0413">Isomerase</keyword>
<feature type="signal peptide" evidence="8">
    <location>
        <begin position="1"/>
        <end position="18"/>
    </location>
</feature>
<evidence type="ECO:0000256" key="1">
    <source>
        <dbReference type="ARBA" id="ARBA00000971"/>
    </source>
</evidence>
<comment type="similarity">
    <text evidence="2 6">Belongs to the FKBP-type PPIase family.</text>
</comment>
<dbReference type="RefSeq" id="WP_149850225.1">
    <property type="nucleotide sequence ID" value="NZ_VUOB01000025.1"/>
</dbReference>
<evidence type="ECO:0000256" key="4">
    <source>
        <dbReference type="ARBA" id="ARBA00023235"/>
    </source>
</evidence>
<feature type="compositionally biased region" description="Low complexity" evidence="7">
    <location>
        <begin position="31"/>
        <end position="59"/>
    </location>
</feature>
<accession>A0A5B2XDK3</accession>
<evidence type="ECO:0000256" key="6">
    <source>
        <dbReference type="RuleBase" id="RU003915"/>
    </source>
</evidence>
<evidence type="ECO:0000256" key="8">
    <source>
        <dbReference type="SAM" id="SignalP"/>
    </source>
</evidence>
<evidence type="ECO:0000259" key="9">
    <source>
        <dbReference type="PROSITE" id="PS50059"/>
    </source>
</evidence>
<reference evidence="10 11" key="1">
    <citation type="submission" date="2019-09" db="EMBL/GenBank/DDBJ databases">
        <title>Goodfellowia gen. nov., a new genus of the Pseudonocardineae related to Actinoalloteichus, containing Goodfellowia coeruleoviolacea gen. nov., comb. nov. gen. nov., comb. nov.</title>
        <authorList>
            <person name="Labeda D."/>
        </authorList>
    </citation>
    <scope>NUCLEOTIDE SEQUENCE [LARGE SCALE GENOMIC DNA]</scope>
    <source>
        <strain evidence="10 11">AN110305</strain>
    </source>
</reference>
<keyword evidence="11" id="KW-1185">Reference proteome</keyword>
<organism evidence="10 11">
    <name type="scientific">Solihabitans fulvus</name>
    <dbReference type="NCBI Taxonomy" id="1892852"/>
    <lineage>
        <taxon>Bacteria</taxon>
        <taxon>Bacillati</taxon>
        <taxon>Actinomycetota</taxon>
        <taxon>Actinomycetes</taxon>
        <taxon>Pseudonocardiales</taxon>
        <taxon>Pseudonocardiaceae</taxon>
        <taxon>Solihabitans</taxon>
    </lineage>
</organism>
<comment type="caution">
    <text evidence="10">The sequence shown here is derived from an EMBL/GenBank/DDBJ whole genome shotgun (WGS) entry which is preliminary data.</text>
</comment>
<name>A0A5B2XDK3_9PSEU</name>
<keyword evidence="8" id="KW-0732">Signal</keyword>
<comment type="catalytic activity">
    <reaction evidence="1 5 6">
        <text>[protein]-peptidylproline (omega=180) = [protein]-peptidylproline (omega=0)</text>
        <dbReference type="Rhea" id="RHEA:16237"/>
        <dbReference type="Rhea" id="RHEA-COMP:10747"/>
        <dbReference type="Rhea" id="RHEA-COMP:10748"/>
        <dbReference type="ChEBI" id="CHEBI:83833"/>
        <dbReference type="ChEBI" id="CHEBI:83834"/>
        <dbReference type="EC" id="5.2.1.8"/>
    </reaction>
</comment>
<reference evidence="10 11" key="2">
    <citation type="submission" date="2019-09" db="EMBL/GenBank/DDBJ databases">
        <authorList>
            <person name="Jin C."/>
        </authorList>
    </citation>
    <scope>NUCLEOTIDE SEQUENCE [LARGE SCALE GENOMIC DNA]</scope>
    <source>
        <strain evidence="10 11">AN110305</strain>
    </source>
</reference>
<dbReference type="InterPro" id="IPR001179">
    <property type="entry name" value="PPIase_FKBP_dom"/>
</dbReference>
<dbReference type="PROSITE" id="PS50059">
    <property type="entry name" value="FKBP_PPIASE"/>
    <property type="match status" value="1"/>
</dbReference>
<dbReference type="InterPro" id="IPR046357">
    <property type="entry name" value="PPIase_dom_sf"/>
</dbReference>
<dbReference type="PANTHER" id="PTHR43811:SF19">
    <property type="entry name" value="39 KDA FK506-BINDING NUCLEAR PROTEIN"/>
    <property type="match status" value="1"/>
</dbReference>
<dbReference type="EC" id="5.2.1.8" evidence="6"/>
<dbReference type="SUPFAM" id="SSF54534">
    <property type="entry name" value="FKBP-like"/>
    <property type="match status" value="1"/>
</dbReference>
<feature type="region of interest" description="Disordered" evidence="7">
    <location>
        <begin position="23"/>
        <end position="59"/>
    </location>
</feature>
<dbReference type="AlphaFoldDB" id="A0A5B2XDK3"/>
<dbReference type="Proteomes" id="UP000323454">
    <property type="component" value="Unassembled WGS sequence"/>
</dbReference>
<dbReference type="EMBL" id="VUOB01000025">
    <property type="protein sequence ID" value="KAA2261767.1"/>
    <property type="molecule type" value="Genomic_DNA"/>
</dbReference>
<evidence type="ECO:0000313" key="11">
    <source>
        <dbReference type="Proteomes" id="UP000323454"/>
    </source>
</evidence>
<evidence type="ECO:0000256" key="3">
    <source>
        <dbReference type="ARBA" id="ARBA00023110"/>
    </source>
</evidence>
<dbReference type="Gene3D" id="3.10.50.40">
    <property type="match status" value="1"/>
</dbReference>
<evidence type="ECO:0000256" key="2">
    <source>
        <dbReference type="ARBA" id="ARBA00006577"/>
    </source>
</evidence>
<feature type="chain" id="PRO_5039211253" description="Peptidyl-prolyl cis-trans isomerase" evidence="8">
    <location>
        <begin position="19"/>
        <end position="199"/>
    </location>
</feature>
<evidence type="ECO:0000256" key="5">
    <source>
        <dbReference type="PROSITE-ProRule" id="PRU00277"/>
    </source>
</evidence>
<dbReference type="OrthoDB" id="25996at2"/>
<feature type="domain" description="PPIase FKBP-type" evidence="9">
    <location>
        <begin position="106"/>
        <end position="196"/>
    </location>
</feature>
<proteinExistence type="inferred from homology"/>
<evidence type="ECO:0000256" key="7">
    <source>
        <dbReference type="SAM" id="MobiDB-lite"/>
    </source>
</evidence>
<dbReference type="PROSITE" id="PS51257">
    <property type="entry name" value="PROKAR_LIPOPROTEIN"/>
    <property type="match status" value="1"/>
</dbReference>
<evidence type="ECO:0000313" key="10">
    <source>
        <dbReference type="EMBL" id="KAA2261767.1"/>
    </source>
</evidence>
<dbReference type="Pfam" id="PF00254">
    <property type="entry name" value="FKBP_C"/>
    <property type="match status" value="1"/>
</dbReference>
<sequence>MRIAGRAAVVVMSMLSLAACSASDRASTGDPSTSTNSSPTSAATSPSSGSSPATNASGPVCTAADIKVTGAAGQKPTITIPTTCQPPKDLLSVDLTPGTGAAIKAGDTADMNYLLVTWSDQKEVDTSWQAGRTPYQMKNVGQSPVIQGWNEGMIGLKEGGRRLLVVPGDKGYGPQGRAPIKPNETLVFVVDAVKVTPAQ</sequence>
<dbReference type="GO" id="GO:0003755">
    <property type="term" value="F:peptidyl-prolyl cis-trans isomerase activity"/>
    <property type="evidence" value="ECO:0007669"/>
    <property type="project" value="UniProtKB-UniRule"/>
</dbReference>